<dbReference type="PANTHER" id="PTHR30514:SF1">
    <property type="entry name" value="HTH-TYPE TRANSCRIPTIONAL REGULATOR HEXR-RELATED"/>
    <property type="match status" value="1"/>
</dbReference>
<dbReference type="SUPFAM" id="SSF46689">
    <property type="entry name" value="Homeodomain-like"/>
    <property type="match status" value="1"/>
</dbReference>
<dbReference type="Gene3D" id="3.40.50.10490">
    <property type="entry name" value="Glucose-6-phosphate isomerase like protein, domain 1"/>
    <property type="match status" value="1"/>
</dbReference>
<dbReference type="InterPro" id="IPR009057">
    <property type="entry name" value="Homeodomain-like_sf"/>
</dbReference>
<feature type="domain" description="HTH rpiR-type" evidence="4">
    <location>
        <begin position="1"/>
        <end position="77"/>
    </location>
</feature>
<accession>A0ABN5W7W1</accession>
<dbReference type="InterPro" id="IPR035472">
    <property type="entry name" value="RpiR-like_SIS"/>
</dbReference>
<dbReference type="SUPFAM" id="SSF53697">
    <property type="entry name" value="SIS domain"/>
    <property type="match status" value="1"/>
</dbReference>
<dbReference type="Pfam" id="PF01418">
    <property type="entry name" value="HTH_6"/>
    <property type="match status" value="1"/>
</dbReference>
<keyword evidence="3" id="KW-0804">Transcription</keyword>
<dbReference type="Pfam" id="PF01380">
    <property type="entry name" value="SIS"/>
    <property type="match status" value="1"/>
</dbReference>
<dbReference type="Proteomes" id="UP000274772">
    <property type="component" value="Chromosome"/>
</dbReference>
<keyword evidence="6" id="KW-1185">Reference proteome</keyword>
<reference evidence="5 6" key="1">
    <citation type="submission" date="2018-05" db="EMBL/GenBank/DDBJ databases">
        <title>Complete genome sequencing of three human clinical isolates of Staphylococcus caprae reveals virulence factors similar to those of S. epidermidis and S. capitis.</title>
        <authorList>
            <person name="Watanabe S."/>
            <person name="Cui L."/>
        </authorList>
    </citation>
    <scope>NUCLEOTIDE SEQUENCE [LARGE SCALE GENOMIC DNA]</scope>
    <source>
        <strain evidence="5 6">JMUB590</strain>
    </source>
</reference>
<evidence type="ECO:0000256" key="3">
    <source>
        <dbReference type="ARBA" id="ARBA00023163"/>
    </source>
</evidence>
<name>A0ABN5W7W1_9STAP</name>
<evidence type="ECO:0000256" key="2">
    <source>
        <dbReference type="ARBA" id="ARBA00023125"/>
    </source>
</evidence>
<organism evidence="5 6">
    <name type="scientific">Staphylococcus caprae</name>
    <dbReference type="NCBI Taxonomy" id="29380"/>
    <lineage>
        <taxon>Bacteria</taxon>
        <taxon>Bacillati</taxon>
        <taxon>Bacillota</taxon>
        <taxon>Bacilli</taxon>
        <taxon>Bacillales</taxon>
        <taxon>Staphylococcaceae</taxon>
        <taxon>Staphylococcus</taxon>
    </lineage>
</organism>
<dbReference type="GeneID" id="58050417"/>
<dbReference type="InterPro" id="IPR036388">
    <property type="entry name" value="WH-like_DNA-bd_sf"/>
</dbReference>
<dbReference type="Gene3D" id="1.10.10.10">
    <property type="entry name" value="Winged helix-like DNA-binding domain superfamily/Winged helix DNA-binding domain"/>
    <property type="match status" value="1"/>
</dbReference>
<gene>
    <name evidence="5" type="ORF">JMUB590_0650</name>
</gene>
<evidence type="ECO:0000313" key="5">
    <source>
        <dbReference type="EMBL" id="BBD91760.1"/>
    </source>
</evidence>
<evidence type="ECO:0000313" key="6">
    <source>
        <dbReference type="Proteomes" id="UP000274772"/>
    </source>
</evidence>
<dbReference type="InterPro" id="IPR001347">
    <property type="entry name" value="SIS_dom"/>
</dbReference>
<protein>
    <submittedName>
        <fullName evidence="5">Transcriptional regulator</fullName>
    </submittedName>
</protein>
<evidence type="ECO:0000256" key="1">
    <source>
        <dbReference type="ARBA" id="ARBA00023015"/>
    </source>
</evidence>
<dbReference type="CDD" id="cd05013">
    <property type="entry name" value="SIS_RpiR"/>
    <property type="match status" value="1"/>
</dbReference>
<keyword evidence="1" id="KW-0805">Transcription regulation</keyword>
<keyword evidence="2" id="KW-0238">DNA-binding</keyword>
<dbReference type="InterPro" id="IPR000281">
    <property type="entry name" value="HTH_RpiR"/>
</dbReference>
<proteinExistence type="predicted"/>
<dbReference type="InterPro" id="IPR046348">
    <property type="entry name" value="SIS_dom_sf"/>
</dbReference>
<sequence length="253" mass="29801">MILDERVNSNFDNLNDNDIQIAHYVNTHIEDCKNMKIQDLAIHTHASNATIHRFTRKLGFDGYSDFKSFLKFENEKKNQLPSDLIEQFKQEIENTFSYLDRVDYNLLTSKMHEATTIYLYGTGRAQMNVAEEAQRILLTMHKNIILLHDIHELKMVLNKTVPKDLFFIISLSGETYQLTEVTQLLQLRQKYFISVTTMKDNSLAQQANYNVYVSSNTFYLNDGTDYSSFISYHIFFETLLRKYNERKEKNELT</sequence>
<dbReference type="PROSITE" id="PS51071">
    <property type="entry name" value="HTH_RPIR"/>
    <property type="match status" value="1"/>
</dbReference>
<dbReference type="PANTHER" id="PTHR30514">
    <property type="entry name" value="GLUCOKINASE"/>
    <property type="match status" value="1"/>
</dbReference>
<dbReference type="InterPro" id="IPR047640">
    <property type="entry name" value="RpiR-like"/>
</dbReference>
<dbReference type="EMBL" id="AP018586">
    <property type="protein sequence ID" value="BBD91760.1"/>
    <property type="molecule type" value="Genomic_DNA"/>
</dbReference>
<evidence type="ECO:0000259" key="4">
    <source>
        <dbReference type="PROSITE" id="PS51071"/>
    </source>
</evidence>
<dbReference type="RefSeq" id="WP_002443900.1">
    <property type="nucleotide sequence ID" value="NZ_AP018585.1"/>
</dbReference>